<proteinExistence type="predicted"/>
<gene>
    <name evidence="1" type="ORF">C4D60_Mb08t27250</name>
</gene>
<accession>A0A4S8K6V5</accession>
<sequence length="76" mass="8349">MMLVILVYTASEELHRSAVLPLLYVVDAKEDNIIIHACTVKSCGLGSRGFYGCKGPTCCVLQLEMLEFSGGRRDLL</sequence>
<evidence type="ECO:0000313" key="1">
    <source>
        <dbReference type="EMBL" id="THU70654.1"/>
    </source>
</evidence>
<organism evidence="1 2">
    <name type="scientific">Musa balbisiana</name>
    <name type="common">Banana</name>
    <dbReference type="NCBI Taxonomy" id="52838"/>
    <lineage>
        <taxon>Eukaryota</taxon>
        <taxon>Viridiplantae</taxon>
        <taxon>Streptophyta</taxon>
        <taxon>Embryophyta</taxon>
        <taxon>Tracheophyta</taxon>
        <taxon>Spermatophyta</taxon>
        <taxon>Magnoliopsida</taxon>
        <taxon>Liliopsida</taxon>
        <taxon>Zingiberales</taxon>
        <taxon>Musaceae</taxon>
        <taxon>Musa</taxon>
    </lineage>
</organism>
<dbReference type="Proteomes" id="UP000317650">
    <property type="component" value="Chromosome 8"/>
</dbReference>
<reference evidence="1 2" key="1">
    <citation type="journal article" date="2019" name="Nat. Plants">
        <title>Genome sequencing of Musa balbisiana reveals subgenome evolution and function divergence in polyploid bananas.</title>
        <authorList>
            <person name="Yao X."/>
        </authorList>
    </citation>
    <scope>NUCLEOTIDE SEQUENCE [LARGE SCALE GENOMIC DNA]</scope>
    <source>
        <strain evidence="2">cv. DH-PKW</strain>
        <tissue evidence="1">Leaves</tissue>
    </source>
</reference>
<dbReference type="EMBL" id="PYDT01000002">
    <property type="protein sequence ID" value="THU70654.1"/>
    <property type="molecule type" value="Genomic_DNA"/>
</dbReference>
<evidence type="ECO:0000313" key="2">
    <source>
        <dbReference type="Proteomes" id="UP000317650"/>
    </source>
</evidence>
<dbReference type="AlphaFoldDB" id="A0A4S8K6V5"/>
<name>A0A4S8K6V5_MUSBA</name>
<comment type="caution">
    <text evidence="1">The sequence shown here is derived from an EMBL/GenBank/DDBJ whole genome shotgun (WGS) entry which is preliminary data.</text>
</comment>
<keyword evidence="2" id="KW-1185">Reference proteome</keyword>
<protein>
    <submittedName>
        <fullName evidence="1">Uncharacterized protein</fullName>
    </submittedName>
</protein>